<comment type="similarity">
    <text evidence="1 5">Belongs to the CoaE family.</text>
</comment>
<comment type="pathway">
    <text evidence="5">Cofactor biosynthesis; coenzyme A biosynthesis; CoA from (R)-pantothenate: step 5/5.</text>
</comment>
<dbReference type="Gene3D" id="3.40.50.300">
    <property type="entry name" value="P-loop containing nucleotide triphosphate hydrolases"/>
    <property type="match status" value="1"/>
</dbReference>
<evidence type="ECO:0000256" key="2">
    <source>
        <dbReference type="ARBA" id="ARBA00022741"/>
    </source>
</evidence>
<dbReference type="UniPathway" id="UPA00241">
    <property type="reaction ID" value="UER00356"/>
</dbReference>
<dbReference type="RefSeq" id="WP_068402583.1">
    <property type="nucleotide sequence ID" value="NZ_CP014504.1"/>
</dbReference>
<keyword evidence="4 5" id="KW-0173">Coenzyme A biosynthesis</keyword>
<comment type="function">
    <text evidence="5">Catalyzes the phosphorylation of the 3'-hydroxyl group of dephosphocoenzyme A to form coenzyme A.</text>
</comment>
<keyword evidence="8" id="KW-1185">Reference proteome</keyword>
<keyword evidence="3 5" id="KW-0067">ATP-binding</keyword>
<dbReference type="InterPro" id="IPR027417">
    <property type="entry name" value="P-loop_NTPase"/>
</dbReference>
<dbReference type="InterPro" id="IPR001977">
    <property type="entry name" value="Depp_CoAkinase"/>
</dbReference>
<keyword evidence="5" id="KW-0808">Transferase</keyword>
<keyword evidence="2 5" id="KW-0547">Nucleotide-binding</keyword>
<dbReference type="PANTHER" id="PTHR10695:SF46">
    <property type="entry name" value="BIFUNCTIONAL COENZYME A SYNTHASE-RELATED"/>
    <property type="match status" value="1"/>
</dbReference>
<evidence type="ECO:0000313" key="8">
    <source>
        <dbReference type="Proteomes" id="UP000071561"/>
    </source>
</evidence>
<dbReference type="EMBL" id="CP014504">
    <property type="protein sequence ID" value="AMP99965.1"/>
    <property type="molecule type" value="Genomic_DNA"/>
</dbReference>
<dbReference type="GO" id="GO:0015937">
    <property type="term" value="P:coenzyme A biosynthetic process"/>
    <property type="evidence" value="ECO:0007669"/>
    <property type="project" value="UniProtKB-UniRule"/>
</dbReference>
<sequence length="198" mass="22069">MIKIGITGGIGSGKTMVCSIFEQLGIPVFYADTVAKEIMITDPILREGIIAAFGVESYELSGKLNNKHIAQIVFNNKVELEKLNALVHPAVFSAFESWQQTIPAEVPYNLKEAALLFESGSYKMCDHSILVTAPKAVKIQRVMDRDGVTAEQVEARMDKQLSDEEKNKMADFLITNDESRSVILQVLELHHQFINLTK</sequence>
<dbReference type="GO" id="GO:0005524">
    <property type="term" value="F:ATP binding"/>
    <property type="evidence" value="ECO:0007669"/>
    <property type="project" value="UniProtKB-UniRule"/>
</dbReference>
<dbReference type="CDD" id="cd02022">
    <property type="entry name" value="DPCK"/>
    <property type="match status" value="1"/>
</dbReference>
<dbReference type="OrthoDB" id="9812943at2"/>
<dbReference type="GO" id="GO:0005737">
    <property type="term" value="C:cytoplasm"/>
    <property type="evidence" value="ECO:0007669"/>
    <property type="project" value="UniProtKB-SubCell"/>
</dbReference>
<dbReference type="Proteomes" id="UP000071561">
    <property type="component" value="Chromosome"/>
</dbReference>
<dbReference type="NCBIfam" id="TIGR00152">
    <property type="entry name" value="dephospho-CoA kinase"/>
    <property type="match status" value="1"/>
</dbReference>
<dbReference type="HAMAP" id="MF_00376">
    <property type="entry name" value="Dephospho_CoA_kinase"/>
    <property type="match status" value="1"/>
</dbReference>
<accession>A0A127VF50</accession>
<keyword evidence="5 7" id="KW-0418">Kinase</keyword>
<evidence type="ECO:0000256" key="5">
    <source>
        <dbReference type="HAMAP-Rule" id="MF_00376"/>
    </source>
</evidence>
<evidence type="ECO:0000256" key="1">
    <source>
        <dbReference type="ARBA" id="ARBA00009018"/>
    </source>
</evidence>
<comment type="catalytic activity">
    <reaction evidence="5">
        <text>3'-dephospho-CoA + ATP = ADP + CoA + H(+)</text>
        <dbReference type="Rhea" id="RHEA:18245"/>
        <dbReference type="ChEBI" id="CHEBI:15378"/>
        <dbReference type="ChEBI" id="CHEBI:30616"/>
        <dbReference type="ChEBI" id="CHEBI:57287"/>
        <dbReference type="ChEBI" id="CHEBI:57328"/>
        <dbReference type="ChEBI" id="CHEBI:456216"/>
        <dbReference type="EC" id="2.7.1.24"/>
    </reaction>
</comment>
<dbReference type="GO" id="GO:0004140">
    <property type="term" value="F:dephospho-CoA kinase activity"/>
    <property type="evidence" value="ECO:0007669"/>
    <property type="project" value="UniProtKB-UniRule"/>
</dbReference>
<dbReference type="AlphaFoldDB" id="A0A127VF50"/>
<feature type="binding site" evidence="5">
    <location>
        <begin position="11"/>
        <end position="16"/>
    </location>
    <ligand>
        <name>ATP</name>
        <dbReference type="ChEBI" id="CHEBI:30616"/>
    </ligand>
</feature>
<dbReference type="Pfam" id="PF01121">
    <property type="entry name" value="CoaE"/>
    <property type="match status" value="1"/>
</dbReference>
<evidence type="ECO:0000256" key="3">
    <source>
        <dbReference type="ARBA" id="ARBA00022840"/>
    </source>
</evidence>
<keyword evidence="5" id="KW-0963">Cytoplasm</keyword>
<protein>
    <recommendedName>
        <fullName evidence="5 6">Dephospho-CoA kinase</fullName>
        <ecNumber evidence="5 6">2.7.1.24</ecNumber>
    </recommendedName>
    <alternativeName>
        <fullName evidence="5">Dephosphocoenzyme A kinase</fullName>
    </alternativeName>
</protein>
<dbReference type="PANTHER" id="PTHR10695">
    <property type="entry name" value="DEPHOSPHO-COA KINASE-RELATED"/>
    <property type="match status" value="1"/>
</dbReference>
<reference evidence="7 8" key="1">
    <citation type="submission" date="2016-03" db="EMBL/GenBank/DDBJ databases">
        <title>Complete genome sequence of Pedobacter cryoconitis PAMC 27485.</title>
        <authorList>
            <person name="Lee J."/>
            <person name="Kim O.-S."/>
        </authorList>
    </citation>
    <scope>NUCLEOTIDE SEQUENCE [LARGE SCALE GENOMIC DNA]</scope>
    <source>
        <strain evidence="7 8">PAMC 27485</strain>
    </source>
</reference>
<proteinExistence type="inferred from homology"/>
<dbReference type="PATRIC" id="fig|188932.3.peg.3222"/>
<dbReference type="PROSITE" id="PS51219">
    <property type="entry name" value="DPCK"/>
    <property type="match status" value="1"/>
</dbReference>
<name>A0A127VF50_9SPHI</name>
<comment type="subcellular location">
    <subcellularLocation>
        <location evidence="5">Cytoplasm</location>
    </subcellularLocation>
</comment>
<evidence type="ECO:0000256" key="4">
    <source>
        <dbReference type="ARBA" id="ARBA00022993"/>
    </source>
</evidence>
<dbReference type="SUPFAM" id="SSF52540">
    <property type="entry name" value="P-loop containing nucleoside triphosphate hydrolases"/>
    <property type="match status" value="1"/>
</dbReference>
<dbReference type="KEGG" id="pcm:AY601_3092"/>
<organism evidence="7 8">
    <name type="scientific">Pedobacter cryoconitis</name>
    <dbReference type="NCBI Taxonomy" id="188932"/>
    <lineage>
        <taxon>Bacteria</taxon>
        <taxon>Pseudomonadati</taxon>
        <taxon>Bacteroidota</taxon>
        <taxon>Sphingobacteriia</taxon>
        <taxon>Sphingobacteriales</taxon>
        <taxon>Sphingobacteriaceae</taxon>
        <taxon>Pedobacter</taxon>
    </lineage>
</organism>
<evidence type="ECO:0000313" key="7">
    <source>
        <dbReference type="EMBL" id="AMP99965.1"/>
    </source>
</evidence>
<dbReference type="EC" id="2.7.1.24" evidence="5 6"/>
<evidence type="ECO:0000256" key="6">
    <source>
        <dbReference type="NCBIfam" id="TIGR00152"/>
    </source>
</evidence>
<gene>
    <name evidence="5" type="primary">coaE</name>
    <name evidence="7" type="ORF">AY601_3092</name>
</gene>